<accession>K6XH05</accession>
<dbReference type="EMBL" id="BAHD01000102">
    <property type="protein sequence ID" value="GAB98129.1"/>
    <property type="molecule type" value="Genomic_DNA"/>
</dbReference>
<proteinExistence type="inferred from homology"/>
<dbReference type="STRING" id="1184609.KILIM_102_00080"/>
<gene>
    <name evidence="3" type="ORF">KILIM_102_00080</name>
</gene>
<comment type="caution">
    <text evidence="3">The sequence shown here is derived from an EMBL/GenBank/DDBJ whole genome shotgun (WGS) entry which is preliminary data.</text>
</comment>
<reference evidence="3 4" key="1">
    <citation type="submission" date="2012-08" db="EMBL/GenBank/DDBJ databases">
        <title>Whole genome shotgun sequence of Kineosphaera limosa NBRC 100340.</title>
        <authorList>
            <person name="Yoshida I."/>
            <person name="Isaki S."/>
            <person name="Hosoyama A."/>
            <person name="Tsuchikane K."/>
            <person name="Katsumata H."/>
            <person name="Ando Y."/>
            <person name="Ohji S."/>
            <person name="Hamada M."/>
            <person name="Tamura T."/>
            <person name="Yamazoe A."/>
            <person name="Yamazaki S."/>
            <person name="Fujita N."/>
        </authorList>
    </citation>
    <scope>NUCLEOTIDE SEQUENCE [LARGE SCALE GENOMIC DNA]</scope>
    <source>
        <strain evidence="3 4">NBRC 100340</strain>
    </source>
</reference>
<dbReference type="AlphaFoldDB" id="K6XH05"/>
<protein>
    <submittedName>
        <fullName evidence="3">Uncharacterized protein</fullName>
    </submittedName>
</protein>
<feature type="region of interest" description="Disordered" evidence="2">
    <location>
        <begin position="1"/>
        <end position="22"/>
    </location>
</feature>
<evidence type="ECO:0000313" key="4">
    <source>
        <dbReference type="Proteomes" id="UP000008366"/>
    </source>
</evidence>
<comment type="similarity">
    <text evidence="1">Belongs to the HupF/HypC family.</text>
</comment>
<dbReference type="SUPFAM" id="SSF159127">
    <property type="entry name" value="HupF/HypC-like"/>
    <property type="match status" value="1"/>
</dbReference>
<keyword evidence="4" id="KW-1185">Reference proteome</keyword>
<name>K6XH05_9MICO</name>
<evidence type="ECO:0000256" key="1">
    <source>
        <dbReference type="ARBA" id="ARBA00006018"/>
    </source>
</evidence>
<dbReference type="Gene3D" id="2.30.30.140">
    <property type="match status" value="1"/>
</dbReference>
<dbReference type="Pfam" id="PF01455">
    <property type="entry name" value="HupF_HypC"/>
    <property type="match status" value="1"/>
</dbReference>
<evidence type="ECO:0000256" key="2">
    <source>
        <dbReference type="SAM" id="MobiDB-lite"/>
    </source>
</evidence>
<dbReference type="RefSeq" id="WP_006594661.1">
    <property type="nucleotide sequence ID" value="NZ_BAHD01000102.1"/>
</dbReference>
<dbReference type="InterPro" id="IPR001109">
    <property type="entry name" value="Hydrogenase_HupF/HypC"/>
</dbReference>
<feature type="compositionally biased region" description="Low complexity" evidence="2">
    <location>
        <begin position="13"/>
        <end position="22"/>
    </location>
</feature>
<sequence length="113" mass="11475">MNRPQTTEPIGRAPDPTAPVTDPAATLDAAALAASAQPAIVIPQCVDDVCVTCSDEGRPGVVEQAPGAAFEPALVRTDSGLEEVDMTLVGQVHPGDRVLIHAGLALTILDGVA</sequence>
<dbReference type="Proteomes" id="UP000008366">
    <property type="component" value="Unassembled WGS sequence"/>
</dbReference>
<organism evidence="3 4">
    <name type="scientific">Kineosphaera limosa NBRC 100340</name>
    <dbReference type="NCBI Taxonomy" id="1184609"/>
    <lineage>
        <taxon>Bacteria</taxon>
        <taxon>Bacillati</taxon>
        <taxon>Actinomycetota</taxon>
        <taxon>Actinomycetes</taxon>
        <taxon>Micrococcales</taxon>
        <taxon>Dermatophilaceae</taxon>
        <taxon>Kineosphaera</taxon>
    </lineage>
</organism>
<evidence type="ECO:0000313" key="3">
    <source>
        <dbReference type="EMBL" id="GAB98129.1"/>
    </source>
</evidence>
<dbReference type="OrthoDB" id="3394503at2"/>
<dbReference type="eggNOG" id="COG0279">
    <property type="taxonomic scope" value="Bacteria"/>
</dbReference>